<sequence>MQSVINIYSSLVVLACLPFREAFALRQLNKQQRDFTNKKLHLVHDARPFSINISNARLEKLNDNFFELIKLATEIKLIVEGNEFVQKFHKVMFLLSANKLVKDEEVKQMEGGAGEEKSGYDGPKLKIRLVLSHLTVNDYFHSDDKVKYQHFVKSVLSEESSLTLQGVEFMNLKADLAGRPTQVKPLLTLLDTPEVSFTNCEIDLTNMKEQPKRLESLSLKESVFSWPPTKKGIFNGLKRLQLVNQPMAALYERFTNIRELEIRDEGFGDGQETYALAMGGARNIYPNLQKCVIDRKSSAVSFDGLRQRFYQVKDTPTLNVSMRVMQASLKELEGYFFIPVRCDSYELIKVKKAVHGLQLKYDLMIVRFMRENGGPLQVTTTKYYVK</sequence>
<accession>A0A8J8NLW3</accession>
<proteinExistence type="predicted"/>
<dbReference type="Proteomes" id="UP000785679">
    <property type="component" value="Unassembled WGS sequence"/>
</dbReference>
<protein>
    <submittedName>
        <fullName evidence="1">Uncharacterized protein</fullName>
    </submittedName>
</protein>
<dbReference type="EMBL" id="RRYP01011584">
    <property type="protein sequence ID" value="TNV77637.1"/>
    <property type="molecule type" value="Genomic_DNA"/>
</dbReference>
<organism evidence="1 2">
    <name type="scientific">Halteria grandinella</name>
    <dbReference type="NCBI Taxonomy" id="5974"/>
    <lineage>
        <taxon>Eukaryota</taxon>
        <taxon>Sar</taxon>
        <taxon>Alveolata</taxon>
        <taxon>Ciliophora</taxon>
        <taxon>Intramacronucleata</taxon>
        <taxon>Spirotrichea</taxon>
        <taxon>Stichotrichia</taxon>
        <taxon>Sporadotrichida</taxon>
        <taxon>Halteriidae</taxon>
        <taxon>Halteria</taxon>
    </lineage>
</organism>
<evidence type="ECO:0000313" key="2">
    <source>
        <dbReference type="Proteomes" id="UP000785679"/>
    </source>
</evidence>
<keyword evidence="2" id="KW-1185">Reference proteome</keyword>
<evidence type="ECO:0000313" key="1">
    <source>
        <dbReference type="EMBL" id="TNV77637.1"/>
    </source>
</evidence>
<dbReference type="AlphaFoldDB" id="A0A8J8NLW3"/>
<comment type="caution">
    <text evidence="1">The sequence shown here is derived from an EMBL/GenBank/DDBJ whole genome shotgun (WGS) entry which is preliminary data.</text>
</comment>
<gene>
    <name evidence="1" type="ORF">FGO68_gene8580</name>
</gene>
<name>A0A8J8NLW3_HALGN</name>
<reference evidence="1" key="1">
    <citation type="submission" date="2019-06" db="EMBL/GenBank/DDBJ databases">
        <authorList>
            <person name="Zheng W."/>
        </authorList>
    </citation>
    <scope>NUCLEOTIDE SEQUENCE</scope>
    <source>
        <strain evidence="1">QDHG01</strain>
    </source>
</reference>